<dbReference type="GO" id="GO:0005524">
    <property type="term" value="F:ATP binding"/>
    <property type="evidence" value="ECO:0007669"/>
    <property type="project" value="InterPro"/>
</dbReference>
<keyword evidence="4" id="KW-1185">Reference proteome</keyword>
<dbReference type="Proteomes" id="UP001151752">
    <property type="component" value="Chromosome 4"/>
</dbReference>
<proteinExistence type="predicted"/>
<evidence type="ECO:0000256" key="1">
    <source>
        <dbReference type="SAM" id="MobiDB-lite"/>
    </source>
</evidence>
<name>A0A9Q0V127_9ROSI</name>
<evidence type="ECO:0000313" key="4">
    <source>
        <dbReference type="Proteomes" id="UP001151752"/>
    </source>
</evidence>
<sequence length="628" mass="69591">MTVEDEGKAIEKRNVLVGIRIDSQSRELLSWAIVKVAEPGDCVIAVHVCGSSAHTLRDKPLLDSYLEVYDGLCSMKKVGLTGHLARGISVRRTLVREAKNHAAVAIVVGISGQGALRGWASTARYCAKRLRPTTDVLAICNGKIVFRRCNNNQLPGLGGDPKPSFKINEKFSTFRRTQSEFGDSEADTEISSFELLSRDESENSKDGACSIFSVHRSSLQNPRFSSFEEGEKSKILDESNRSSSSALCELQNGRNILLKASSSSCKWFSYEVLKKATSSFSSENLFGKGGCNRVYKGVLPDGKPVAVKVQKSSQEAIKDFAHEVAIISSLNHKRITPLLGFCIKDSVLISVYDFFSKGSLEENLHGKSNKKSPLSWEVRFDIAVKIAEALYHLHNECSRPVIHRDIKSSNILLSDGFEPQLTDFGMAIWGPTTTSFVTQGEVVGTFGYLAPEYFMYGKVSDKIDVYAFGVVILELLSGRKPISSEKGQESLVMWAKPLLESENAEALVDPNLNGNFDEVQMQRMVLAATHCITRAARLRPKMSEILKLLRGDKELEKWTNPQNKDPWDPENQDNDDEVYPSSSAELHLSLALLDVDDDSTSSSSLEQVNNLSLEEYVKDRWSRSSSFS</sequence>
<dbReference type="PROSITE" id="PS00108">
    <property type="entry name" value="PROTEIN_KINASE_ST"/>
    <property type="match status" value="1"/>
</dbReference>
<feature type="domain" description="Protein kinase" evidence="2">
    <location>
        <begin position="280"/>
        <end position="559"/>
    </location>
</feature>
<dbReference type="AlphaFoldDB" id="A0A9Q0V127"/>
<evidence type="ECO:0000259" key="2">
    <source>
        <dbReference type="PROSITE" id="PS50011"/>
    </source>
</evidence>
<dbReference type="FunFam" id="1.10.510.10:FF:000284">
    <property type="entry name" value="Putative receptor-like serine/threonine-protein kinase"/>
    <property type="match status" value="1"/>
</dbReference>
<evidence type="ECO:0000313" key="3">
    <source>
        <dbReference type="EMBL" id="KAJ6739255.1"/>
    </source>
</evidence>
<feature type="region of interest" description="Disordered" evidence="1">
    <location>
        <begin position="557"/>
        <end position="582"/>
    </location>
</feature>
<dbReference type="InterPro" id="IPR000719">
    <property type="entry name" value="Prot_kinase_dom"/>
</dbReference>
<dbReference type="FunFam" id="3.30.200.20:FF:000268">
    <property type="entry name" value="probable receptor-like serine/threonine-protein kinase At5g57670"/>
    <property type="match status" value="1"/>
</dbReference>
<dbReference type="InterPro" id="IPR011009">
    <property type="entry name" value="Kinase-like_dom_sf"/>
</dbReference>
<dbReference type="EMBL" id="JAPFFM010000010">
    <property type="protein sequence ID" value="KAJ6739255.1"/>
    <property type="molecule type" value="Genomic_DNA"/>
</dbReference>
<dbReference type="Gene3D" id="3.30.200.20">
    <property type="entry name" value="Phosphorylase Kinase, domain 1"/>
    <property type="match status" value="1"/>
</dbReference>
<dbReference type="PANTHER" id="PTHR47987">
    <property type="entry name" value="OS08G0249100 PROTEIN"/>
    <property type="match status" value="1"/>
</dbReference>
<dbReference type="InterPro" id="IPR046958">
    <property type="entry name" value="RBK1/2/STUNTED"/>
</dbReference>
<protein>
    <recommendedName>
        <fullName evidence="2">Protein kinase domain-containing protein</fullName>
    </recommendedName>
</protein>
<dbReference type="InterPro" id="IPR006016">
    <property type="entry name" value="UspA"/>
</dbReference>
<comment type="caution">
    <text evidence="3">The sequence shown here is derived from an EMBL/GenBank/DDBJ whole genome shotgun (WGS) entry which is preliminary data.</text>
</comment>
<dbReference type="Pfam" id="PF00069">
    <property type="entry name" value="Pkinase"/>
    <property type="match status" value="1"/>
</dbReference>
<reference evidence="3" key="1">
    <citation type="submission" date="2022-11" db="EMBL/GenBank/DDBJ databases">
        <authorList>
            <person name="Hyden B.L."/>
            <person name="Feng K."/>
            <person name="Yates T."/>
            <person name="Jawdy S."/>
            <person name="Smart L.B."/>
            <person name="Muchero W."/>
        </authorList>
    </citation>
    <scope>NUCLEOTIDE SEQUENCE</scope>
    <source>
        <tissue evidence="3">Shoot tip</tissue>
    </source>
</reference>
<dbReference type="PANTHER" id="PTHR47987:SF11">
    <property type="entry name" value="RECEPTOR-LIKE CYTOSOLIC SERINE_THREONINE-PROTEIN KINASE RBK1 ISOFORM X1"/>
    <property type="match status" value="1"/>
</dbReference>
<dbReference type="Gene3D" id="1.10.510.10">
    <property type="entry name" value="Transferase(Phosphotransferase) domain 1"/>
    <property type="match status" value="1"/>
</dbReference>
<accession>A0A9Q0V127</accession>
<dbReference type="Gene3D" id="3.40.50.620">
    <property type="entry name" value="HUPs"/>
    <property type="match status" value="1"/>
</dbReference>
<dbReference type="InterPro" id="IPR008271">
    <property type="entry name" value="Ser/Thr_kinase_AS"/>
</dbReference>
<dbReference type="SUPFAM" id="SSF56112">
    <property type="entry name" value="Protein kinase-like (PK-like)"/>
    <property type="match status" value="1"/>
</dbReference>
<dbReference type="SMART" id="SM00220">
    <property type="entry name" value="S_TKc"/>
    <property type="match status" value="1"/>
</dbReference>
<dbReference type="PROSITE" id="PS50011">
    <property type="entry name" value="PROTEIN_KINASE_DOM"/>
    <property type="match status" value="1"/>
</dbReference>
<gene>
    <name evidence="3" type="ORF">OIU74_004087</name>
</gene>
<dbReference type="CDD" id="cd00293">
    <property type="entry name" value="USP-like"/>
    <property type="match status" value="1"/>
</dbReference>
<reference evidence="3" key="2">
    <citation type="journal article" date="2023" name="Int. J. Mol. Sci.">
        <title>De Novo Assembly and Annotation of 11 Diverse Shrub Willow (Salix) Genomes Reveals Novel Gene Organization in Sex-Linked Regions.</title>
        <authorList>
            <person name="Hyden B."/>
            <person name="Feng K."/>
            <person name="Yates T.B."/>
            <person name="Jawdy S."/>
            <person name="Cereghino C."/>
            <person name="Smart L.B."/>
            <person name="Muchero W."/>
        </authorList>
    </citation>
    <scope>NUCLEOTIDE SEQUENCE</scope>
    <source>
        <tissue evidence="3">Shoot tip</tissue>
    </source>
</reference>
<organism evidence="3 4">
    <name type="scientific">Salix koriyanagi</name>
    <dbReference type="NCBI Taxonomy" id="2511006"/>
    <lineage>
        <taxon>Eukaryota</taxon>
        <taxon>Viridiplantae</taxon>
        <taxon>Streptophyta</taxon>
        <taxon>Embryophyta</taxon>
        <taxon>Tracheophyta</taxon>
        <taxon>Spermatophyta</taxon>
        <taxon>Magnoliopsida</taxon>
        <taxon>eudicotyledons</taxon>
        <taxon>Gunneridae</taxon>
        <taxon>Pentapetalae</taxon>
        <taxon>rosids</taxon>
        <taxon>fabids</taxon>
        <taxon>Malpighiales</taxon>
        <taxon>Salicaceae</taxon>
        <taxon>Saliceae</taxon>
        <taxon>Salix</taxon>
    </lineage>
</organism>
<feature type="compositionally biased region" description="Acidic residues" evidence="1">
    <location>
        <begin position="568"/>
        <end position="578"/>
    </location>
</feature>
<dbReference type="Pfam" id="PF00582">
    <property type="entry name" value="Usp"/>
    <property type="match status" value="1"/>
</dbReference>
<dbReference type="InterPro" id="IPR014729">
    <property type="entry name" value="Rossmann-like_a/b/a_fold"/>
</dbReference>
<dbReference type="GO" id="GO:0004672">
    <property type="term" value="F:protein kinase activity"/>
    <property type="evidence" value="ECO:0007669"/>
    <property type="project" value="InterPro"/>
</dbReference>
<dbReference type="SUPFAM" id="SSF52402">
    <property type="entry name" value="Adenine nucleotide alpha hydrolases-like"/>
    <property type="match status" value="1"/>
</dbReference>